<reference evidence="2" key="1">
    <citation type="journal article" date="2020" name="mSystems">
        <title>Genome- and Community-Level Interaction Insights into Carbon Utilization and Element Cycling Functions of Hydrothermarchaeota in Hydrothermal Sediment.</title>
        <authorList>
            <person name="Zhou Z."/>
            <person name="Liu Y."/>
            <person name="Xu W."/>
            <person name="Pan J."/>
            <person name="Luo Z.H."/>
            <person name="Li M."/>
        </authorList>
    </citation>
    <scope>NUCLEOTIDE SEQUENCE [LARGE SCALE GENOMIC DNA]</scope>
    <source>
        <strain evidence="2">SpSt-102</strain>
    </source>
</reference>
<evidence type="ECO:0000256" key="1">
    <source>
        <dbReference type="SAM" id="Phobius"/>
    </source>
</evidence>
<evidence type="ECO:0000313" key="2">
    <source>
        <dbReference type="EMBL" id="HHS01478.1"/>
    </source>
</evidence>
<keyword evidence="1" id="KW-0472">Membrane</keyword>
<proteinExistence type="predicted"/>
<gene>
    <name evidence="2" type="ORF">ENL71_02945</name>
</gene>
<feature type="transmembrane region" description="Helical" evidence="1">
    <location>
        <begin position="138"/>
        <end position="156"/>
    </location>
</feature>
<organism evidence="2">
    <name type="scientific">Caldicellulosiruptor owensensis</name>
    <dbReference type="NCBI Taxonomy" id="55205"/>
    <lineage>
        <taxon>Bacteria</taxon>
        <taxon>Bacillati</taxon>
        <taxon>Bacillota</taxon>
        <taxon>Bacillota incertae sedis</taxon>
        <taxon>Caldicellulosiruptorales</taxon>
        <taxon>Caldicellulosiruptoraceae</taxon>
        <taxon>Caldicellulosiruptor</taxon>
    </lineage>
</organism>
<dbReference type="EMBL" id="DRUZ01000037">
    <property type="protein sequence ID" value="HHS01478.1"/>
    <property type="molecule type" value="Genomic_DNA"/>
</dbReference>
<feature type="transmembrane region" description="Helical" evidence="1">
    <location>
        <begin position="6"/>
        <end position="23"/>
    </location>
</feature>
<feature type="transmembrane region" description="Helical" evidence="1">
    <location>
        <begin position="98"/>
        <end position="118"/>
    </location>
</feature>
<keyword evidence="1" id="KW-1133">Transmembrane helix</keyword>
<accession>A0A7C5Z7R6</accession>
<evidence type="ECO:0008006" key="3">
    <source>
        <dbReference type="Google" id="ProtNLM"/>
    </source>
</evidence>
<sequence length="174" mass="20597">MFKNKLILHALNIVFIIFFQTVLQEIIQVKGNTVLLFLPLVISNAIFFDFSDALIANFFVVFVFCFLFTNNFFLNLFLMVILVFISSKLKEKVYLQRVEMFLLFLLMYIFFLNLLEYITVGLTYKEVPLPSVFLNNSIIQFILDSVFGIFIYYTVLKESKYLLKLKKGRNLREE</sequence>
<keyword evidence="1" id="KW-0812">Transmembrane</keyword>
<comment type="caution">
    <text evidence="2">The sequence shown here is derived from an EMBL/GenBank/DDBJ whole genome shotgun (WGS) entry which is preliminary data.</text>
</comment>
<name>A0A7C5Z7R6_9FIRM</name>
<dbReference type="AlphaFoldDB" id="A0A7C5Z7R6"/>
<protein>
    <recommendedName>
        <fullName evidence="3">Rod shape-determining protein MreD</fullName>
    </recommendedName>
</protein>
<feature type="transmembrane region" description="Helical" evidence="1">
    <location>
        <begin position="61"/>
        <end position="86"/>
    </location>
</feature>